<feature type="compositionally biased region" description="Acidic residues" evidence="1">
    <location>
        <begin position="108"/>
        <end position="117"/>
    </location>
</feature>
<accession>A0AAE0GK84</accession>
<feature type="region of interest" description="Disordered" evidence="1">
    <location>
        <begin position="1"/>
        <end position="30"/>
    </location>
</feature>
<evidence type="ECO:0000313" key="2">
    <source>
        <dbReference type="EMBL" id="KAK3279564.1"/>
    </source>
</evidence>
<dbReference type="Proteomes" id="UP001190700">
    <property type="component" value="Unassembled WGS sequence"/>
</dbReference>
<gene>
    <name evidence="2" type="ORF">CYMTET_12576</name>
    <name evidence="3" type="ORF">CYMTET_7368</name>
</gene>
<protein>
    <submittedName>
        <fullName evidence="2">Uncharacterized protein</fullName>
    </submittedName>
</protein>
<sequence length="117" mass="13627">MSAVYLQPTAPGTKDNPFEISDDDDPPKLVSSDYTPEDLWEAYKYFTLGYNYTDERDAYREKFAQTKFVQEVYYPELQTPLTMARLMQDHEPDDEVKNSPFGQVTALETDDSDEEYL</sequence>
<dbReference type="EMBL" id="LGRX02004795">
    <property type="protein sequence ID" value="KAK3279564.1"/>
    <property type="molecule type" value="Genomic_DNA"/>
</dbReference>
<proteinExistence type="predicted"/>
<reference evidence="2 4" key="1">
    <citation type="journal article" date="2015" name="Genome Biol. Evol.">
        <title>Comparative Genomics of a Bacterivorous Green Alga Reveals Evolutionary Causalities and Consequences of Phago-Mixotrophic Mode of Nutrition.</title>
        <authorList>
            <person name="Burns J.A."/>
            <person name="Paasch A."/>
            <person name="Narechania A."/>
            <person name="Kim E."/>
        </authorList>
    </citation>
    <scope>NUCLEOTIDE SEQUENCE [LARGE SCALE GENOMIC DNA]</scope>
    <source>
        <strain evidence="2">PLY_AMNH</strain>
    </source>
</reference>
<evidence type="ECO:0000256" key="1">
    <source>
        <dbReference type="SAM" id="MobiDB-lite"/>
    </source>
</evidence>
<evidence type="ECO:0000313" key="4">
    <source>
        <dbReference type="Proteomes" id="UP001190700"/>
    </source>
</evidence>
<evidence type="ECO:0000313" key="3">
    <source>
        <dbReference type="EMBL" id="KAK3285011.1"/>
    </source>
</evidence>
<comment type="caution">
    <text evidence="2">The sequence shown here is derived from an EMBL/GenBank/DDBJ whole genome shotgun (WGS) entry which is preliminary data.</text>
</comment>
<reference evidence="2" key="2">
    <citation type="submission" date="2023-06" db="EMBL/GenBank/DDBJ databases">
        <title>Long-read-based genome assembly of the green algal bacterivore Cymbomonas tetramitiformis.</title>
        <authorList>
            <person name="Gyaltshen Y."/>
            <person name="Rozenberg A."/>
            <person name="Paasch A."/>
            <person name="Burns J.A."/>
            <person name="Warring S."/>
            <person name="Larson R."/>
            <person name="Maurer-Alcala X."/>
            <person name="Dacks J."/>
            <person name="Kim E."/>
        </authorList>
    </citation>
    <scope>NUCLEOTIDE SEQUENCE</scope>
    <source>
        <strain evidence="2">PLY_AMNH</strain>
    </source>
</reference>
<name>A0AAE0GK84_9CHLO</name>
<organism evidence="2 4">
    <name type="scientific">Cymbomonas tetramitiformis</name>
    <dbReference type="NCBI Taxonomy" id="36881"/>
    <lineage>
        <taxon>Eukaryota</taxon>
        <taxon>Viridiplantae</taxon>
        <taxon>Chlorophyta</taxon>
        <taxon>Pyramimonadophyceae</taxon>
        <taxon>Pyramimonadales</taxon>
        <taxon>Pyramimonadaceae</taxon>
        <taxon>Cymbomonas</taxon>
    </lineage>
</organism>
<dbReference type="EMBL" id="LGRX02002013">
    <property type="protein sequence ID" value="KAK3285011.1"/>
    <property type="molecule type" value="Genomic_DNA"/>
</dbReference>
<feature type="region of interest" description="Disordered" evidence="1">
    <location>
        <begin position="89"/>
        <end position="117"/>
    </location>
</feature>
<dbReference type="AlphaFoldDB" id="A0AAE0GK84"/>
<keyword evidence="4" id="KW-1185">Reference proteome</keyword>